<gene>
    <name evidence="1" type="ORF">S12H4_20204</name>
</gene>
<protein>
    <submittedName>
        <fullName evidence="1">Uncharacterized protein</fullName>
    </submittedName>
</protein>
<accession>X1R0A9</accession>
<dbReference type="AlphaFoldDB" id="X1R0A9"/>
<proteinExistence type="predicted"/>
<comment type="caution">
    <text evidence="1">The sequence shown here is derived from an EMBL/GenBank/DDBJ whole genome shotgun (WGS) entry which is preliminary data.</text>
</comment>
<sequence length="111" mass="12289">MKTTAMFIGPLNPDLPDRDSQGLNMAVNCIPLAKSYGPFKDHVPDMEVLPDPCVGARSVQSYALVGYSYAGTLDQIYQRTGDTWTARGRDTPGDYTAAYWEFLSFNDDIIT</sequence>
<reference evidence="1" key="1">
    <citation type="journal article" date="2014" name="Front. Microbiol.">
        <title>High frequency of phylogenetically diverse reductive dehalogenase-homologous genes in deep subseafloor sedimentary metagenomes.</title>
        <authorList>
            <person name="Kawai M."/>
            <person name="Futagami T."/>
            <person name="Toyoda A."/>
            <person name="Takaki Y."/>
            <person name="Nishi S."/>
            <person name="Hori S."/>
            <person name="Arai W."/>
            <person name="Tsubouchi T."/>
            <person name="Morono Y."/>
            <person name="Uchiyama I."/>
            <person name="Ito T."/>
            <person name="Fujiyama A."/>
            <person name="Inagaki F."/>
            <person name="Takami H."/>
        </authorList>
    </citation>
    <scope>NUCLEOTIDE SEQUENCE</scope>
    <source>
        <strain evidence="1">Expedition CK06-06</strain>
    </source>
</reference>
<evidence type="ECO:0000313" key="1">
    <source>
        <dbReference type="EMBL" id="GAI73953.1"/>
    </source>
</evidence>
<organism evidence="1">
    <name type="scientific">marine sediment metagenome</name>
    <dbReference type="NCBI Taxonomy" id="412755"/>
    <lineage>
        <taxon>unclassified sequences</taxon>
        <taxon>metagenomes</taxon>
        <taxon>ecological metagenomes</taxon>
    </lineage>
</organism>
<dbReference type="EMBL" id="BARW01010205">
    <property type="protein sequence ID" value="GAI73953.1"/>
    <property type="molecule type" value="Genomic_DNA"/>
</dbReference>
<name>X1R0A9_9ZZZZ</name>